<dbReference type="InterPro" id="IPR050744">
    <property type="entry name" value="AI-2_Isomerase_LsrG"/>
</dbReference>
<dbReference type="PANTHER" id="PTHR33336">
    <property type="entry name" value="QUINOL MONOOXYGENASE YGIN-RELATED"/>
    <property type="match status" value="1"/>
</dbReference>
<name>A0A2N5EMT6_9GAMM</name>
<reference evidence="2 3" key="1">
    <citation type="submission" date="2017-12" db="EMBL/GenBank/DDBJ databases">
        <title>Characterization of six clinical isolates of Enterochimera gen. nov., a novel genus of the Yersiniaciae family and the three species Enterochimera arupensis sp. nov., Enterochimera coloradensis sp. nov, and Enterochimera californica sp. nov.</title>
        <authorList>
            <person name="Rossi A."/>
            <person name="Fisher M."/>
        </authorList>
    </citation>
    <scope>NUCLEOTIDE SEQUENCE [LARGE SCALE GENOMIC DNA]</scope>
    <source>
        <strain evidence="2 3">2016Iso1</strain>
    </source>
</reference>
<sequence>MLLSLMMSHSTLAQAPNSPDMPVINIFEISVNPDKRPQYDELARQTISTSIDQETGTLAMYSLQRKDASHQTYMVEIYEDKEAYHRHLQSAHYQAFIARAPELINRKHQIQLTPQFLGDKQIVQNAQTINNLVIVDVKPEFQEAFKHVVLPEMAESIKVEEGVLAMYAATGVDNTHRWYFYEIYASEAAYQQHRQTPHFRDYIAQTAQMAVSKESIPVAPVYLRNKGGIGPVE</sequence>
<dbReference type="PANTHER" id="PTHR33336:SF3">
    <property type="entry name" value="ABM DOMAIN-CONTAINING PROTEIN"/>
    <property type="match status" value="1"/>
</dbReference>
<keyword evidence="3" id="KW-1185">Reference proteome</keyword>
<evidence type="ECO:0000259" key="1">
    <source>
        <dbReference type="PROSITE" id="PS51725"/>
    </source>
</evidence>
<feature type="domain" description="ABM" evidence="1">
    <location>
        <begin position="129"/>
        <end position="222"/>
    </location>
</feature>
<comment type="caution">
    <text evidence="2">The sequence shown here is derived from an EMBL/GenBank/DDBJ whole genome shotgun (WGS) entry which is preliminary data.</text>
</comment>
<keyword evidence="2" id="KW-0560">Oxidoreductase</keyword>
<gene>
    <name evidence="2" type="ORF">CYR34_11575</name>
</gene>
<dbReference type="AlphaFoldDB" id="A0A2N5EMT6"/>
<dbReference type="Pfam" id="PF03992">
    <property type="entry name" value="ABM"/>
    <property type="match status" value="2"/>
</dbReference>
<dbReference type="InterPro" id="IPR011008">
    <property type="entry name" value="Dimeric_a/b-barrel"/>
</dbReference>
<feature type="domain" description="ABM" evidence="1">
    <location>
        <begin position="23"/>
        <end position="116"/>
    </location>
</feature>
<dbReference type="Gene3D" id="3.30.70.100">
    <property type="match status" value="1"/>
</dbReference>
<dbReference type="PROSITE" id="PS51725">
    <property type="entry name" value="ABM"/>
    <property type="match status" value="2"/>
</dbReference>
<dbReference type="Proteomes" id="UP000234626">
    <property type="component" value="Unassembled WGS sequence"/>
</dbReference>
<organism evidence="2 3">
    <name type="scientific">Chimaeribacter arupi</name>
    <dbReference type="NCBI Taxonomy" id="2060066"/>
    <lineage>
        <taxon>Bacteria</taxon>
        <taxon>Pseudomonadati</taxon>
        <taxon>Pseudomonadota</taxon>
        <taxon>Gammaproteobacteria</taxon>
        <taxon>Enterobacterales</taxon>
        <taxon>Yersiniaceae</taxon>
        <taxon>Chimaeribacter</taxon>
    </lineage>
</organism>
<dbReference type="SUPFAM" id="SSF54909">
    <property type="entry name" value="Dimeric alpha+beta barrel"/>
    <property type="match status" value="2"/>
</dbReference>
<dbReference type="GO" id="GO:0004497">
    <property type="term" value="F:monooxygenase activity"/>
    <property type="evidence" value="ECO:0007669"/>
    <property type="project" value="UniProtKB-KW"/>
</dbReference>
<dbReference type="InterPro" id="IPR007138">
    <property type="entry name" value="ABM_dom"/>
</dbReference>
<keyword evidence="2" id="KW-0503">Monooxygenase</keyword>
<proteinExistence type="predicted"/>
<evidence type="ECO:0000313" key="2">
    <source>
        <dbReference type="EMBL" id="PLR49368.1"/>
    </source>
</evidence>
<evidence type="ECO:0000313" key="3">
    <source>
        <dbReference type="Proteomes" id="UP000234626"/>
    </source>
</evidence>
<protein>
    <submittedName>
        <fullName evidence="2">Antibiotic biosynthesis monooxygenase</fullName>
    </submittedName>
</protein>
<dbReference type="EMBL" id="PJZK01000010">
    <property type="protein sequence ID" value="PLR49368.1"/>
    <property type="molecule type" value="Genomic_DNA"/>
</dbReference>
<accession>A0A2N5EMT6</accession>
<dbReference type="OrthoDB" id="9812754at2"/>